<keyword evidence="1" id="KW-1133">Transmembrane helix</keyword>
<comment type="caution">
    <text evidence="2">The sequence shown here is derived from an EMBL/GenBank/DDBJ whole genome shotgun (WGS) entry which is preliminary data.</text>
</comment>
<feature type="transmembrane region" description="Helical" evidence="1">
    <location>
        <begin position="21"/>
        <end position="41"/>
    </location>
</feature>
<proteinExistence type="predicted"/>
<reference evidence="2 3" key="1">
    <citation type="submission" date="2019-05" db="EMBL/GenBank/DDBJ databases">
        <title>Colwellia ponticola sp. nov., isolated from seawater.</title>
        <authorList>
            <person name="Yoon J.-H."/>
        </authorList>
    </citation>
    <scope>NUCLEOTIDE SEQUENCE [LARGE SCALE GENOMIC DNA]</scope>
    <source>
        <strain evidence="2 3">OISW-25</strain>
    </source>
</reference>
<organism evidence="2 3">
    <name type="scientific">Colwellia ponticola</name>
    <dbReference type="NCBI Taxonomy" id="2304625"/>
    <lineage>
        <taxon>Bacteria</taxon>
        <taxon>Pseudomonadati</taxon>
        <taxon>Pseudomonadota</taxon>
        <taxon>Gammaproteobacteria</taxon>
        <taxon>Alteromonadales</taxon>
        <taxon>Colwelliaceae</taxon>
        <taxon>Colwellia</taxon>
    </lineage>
</organism>
<sequence>MRFSRSSFRIQQQGFTLIETIVGIVVLAISFSVLTTLIYPISQQSADQLHQVKAAELAQAMLNEIQNKAFDQKSDMAGGLLRCGEVAAPACSTTMGPDTVDTTTETRATFNDVDDYHGLEYGDKYGKEEVKNSQGQEIDLYLGYAMRISVCNDANYNGSCSANNSGNNSTAKLITVIITTPTDFSITFATYRANF</sequence>
<keyword evidence="3" id="KW-1185">Reference proteome</keyword>
<dbReference type="Proteomes" id="UP000307702">
    <property type="component" value="Unassembled WGS sequence"/>
</dbReference>
<protein>
    <submittedName>
        <fullName evidence="2">Type II secretion system protein</fullName>
    </submittedName>
</protein>
<evidence type="ECO:0000256" key="1">
    <source>
        <dbReference type="SAM" id="Phobius"/>
    </source>
</evidence>
<dbReference type="OrthoDB" id="5593857at2"/>
<dbReference type="NCBIfam" id="TIGR02532">
    <property type="entry name" value="IV_pilin_GFxxxE"/>
    <property type="match status" value="1"/>
</dbReference>
<gene>
    <name evidence="2" type="ORF">FCS21_02360</name>
</gene>
<dbReference type="Pfam" id="PF07963">
    <property type="entry name" value="N_methyl"/>
    <property type="match status" value="1"/>
</dbReference>
<evidence type="ECO:0000313" key="3">
    <source>
        <dbReference type="Proteomes" id="UP000307702"/>
    </source>
</evidence>
<dbReference type="InterPro" id="IPR012902">
    <property type="entry name" value="N_methyl_site"/>
</dbReference>
<keyword evidence="1" id="KW-0472">Membrane</keyword>
<keyword evidence="1" id="KW-0812">Transmembrane</keyword>
<dbReference type="RefSeq" id="WP_138620359.1">
    <property type="nucleotide sequence ID" value="NZ_SZVP01000001.1"/>
</dbReference>
<dbReference type="AlphaFoldDB" id="A0A8H2JQ25"/>
<accession>A0A8H2JQ25</accession>
<dbReference type="EMBL" id="SZVP01000001">
    <property type="protein sequence ID" value="TMM47830.1"/>
    <property type="molecule type" value="Genomic_DNA"/>
</dbReference>
<name>A0A8H2JQ25_9GAMM</name>
<evidence type="ECO:0000313" key="2">
    <source>
        <dbReference type="EMBL" id="TMM47830.1"/>
    </source>
</evidence>